<gene>
    <name evidence="1" type="ORF">PsorP6_013925</name>
</gene>
<organism evidence="1 2">
    <name type="scientific">Peronosclerospora sorghi</name>
    <dbReference type="NCBI Taxonomy" id="230839"/>
    <lineage>
        <taxon>Eukaryota</taxon>
        <taxon>Sar</taxon>
        <taxon>Stramenopiles</taxon>
        <taxon>Oomycota</taxon>
        <taxon>Peronosporomycetes</taxon>
        <taxon>Peronosporales</taxon>
        <taxon>Peronosporaceae</taxon>
        <taxon>Peronosclerospora</taxon>
    </lineage>
</organism>
<proteinExistence type="predicted"/>
<reference evidence="1 2" key="1">
    <citation type="journal article" date="2022" name="bioRxiv">
        <title>The genome of the oomycete Peronosclerospora sorghi, a cosmopolitan pathogen of maize and sorghum, is inflated with dispersed pseudogenes.</title>
        <authorList>
            <person name="Fletcher K."/>
            <person name="Martin F."/>
            <person name="Isakeit T."/>
            <person name="Cavanaugh K."/>
            <person name="Magill C."/>
            <person name="Michelmore R."/>
        </authorList>
    </citation>
    <scope>NUCLEOTIDE SEQUENCE [LARGE SCALE GENOMIC DNA]</scope>
    <source>
        <strain evidence="1">P6</strain>
    </source>
</reference>
<evidence type="ECO:0000313" key="1">
    <source>
        <dbReference type="EMBL" id="KAI9905219.1"/>
    </source>
</evidence>
<sequence length="146" mass="16354">MDVEEEDRRGELPSMLQNFIAPSLPSQPYPVYPYHFYCKARRTNSGAGNAAAEVTSMLAVLFEDCGIEAIFHPLKCKFKGLKYPRRICRTSLRPPTYTSCRVSATQLKCVALGWNVSHSLSEADPHYGFHCVTVFTELRSETCGKG</sequence>
<keyword evidence="2" id="KW-1185">Reference proteome</keyword>
<comment type="caution">
    <text evidence="1">The sequence shown here is derived from an EMBL/GenBank/DDBJ whole genome shotgun (WGS) entry which is preliminary data.</text>
</comment>
<dbReference type="Proteomes" id="UP001163321">
    <property type="component" value="Chromosome 9"/>
</dbReference>
<dbReference type="EMBL" id="CM047588">
    <property type="protein sequence ID" value="KAI9905219.1"/>
    <property type="molecule type" value="Genomic_DNA"/>
</dbReference>
<protein>
    <submittedName>
        <fullName evidence="1">Uncharacterized protein</fullName>
    </submittedName>
</protein>
<evidence type="ECO:0000313" key="2">
    <source>
        <dbReference type="Proteomes" id="UP001163321"/>
    </source>
</evidence>
<name>A0ACC0VFJ1_9STRA</name>
<accession>A0ACC0VFJ1</accession>